<protein>
    <recommendedName>
        <fullName evidence="3 8">Glutamyl-tRNA reductase</fullName>
        <shortName evidence="8">GluTR</shortName>
        <ecNumber evidence="3 8">1.2.1.70</ecNumber>
    </recommendedName>
</protein>
<comment type="pathway">
    <text evidence="1 8 9">Porphyrin-containing compound metabolism; protoporphyrin-IX biosynthesis; 5-aminolevulinate from L-glutamyl-tRNA(Glu): step 1/2.</text>
</comment>
<dbReference type="InterPro" id="IPR018214">
    <property type="entry name" value="GluRdtase_CS"/>
</dbReference>
<dbReference type="GO" id="GO:0008883">
    <property type="term" value="F:glutamyl-tRNA reductase activity"/>
    <property type="evidence" value="ECO:0007669"/>
    <property type="project" value="UniProtKB-EC"/>
</dbReference>
<dbReference type="Pfam" id="PF01488">
    <property type="entry name" value="Shikimate_DH"/>
    <property type="match status" value="1"/>
</dbReference>
<evidence type="ECO:0000256" key="8">
    <source>
        <dbReference type="HAMAP-Rule" id="MF_00087"/>
    </source>
</evidence>
<dbReference type="EC" id="1.2.1.70" evidence="3 8"/>
<evidence type="ECO:0000259" key="12">
    <source>
        <dbReference type="Pfam" id="PF01488"/>
    </source>
</evidence>
<comment type="domain">
    <text evidence="8">Possesses an unusual extended V-shaped dimeric structure with each monomer consisting of three distinct domains arranged along a curved 'spinal' alpha-helix. The N-terminal catalytic domain specifically recognizes the glutamate moiety of the substrate. The second domain is the NADPH-binding domain, and the third C-terminal domain is responsible for dimerization.</text>
</comment>
<feature type="domain" description="Tetrapyrrole biosynthesis glutamyl-tRNA reductase dimerisation" evidence="11">
    <location>
        <begin position="320"/>
        <end position="419"/>
    </location>
</feature>
<name>A0ABY5ZH81_9BACT</name>
<comment type="function">
    <text evidence="8">Catalyzes the NADPH-dependent reduction of glutamyl-tRNA(Glu) to glutamate 1-semialdehyde (GSA).</text>
</comment>
<dbReference type="RefSeq" id="WP_260746281.1">
    <property type="nucleotide sequence ID" value="NZ_CP092109.1"/>
</dbReference>
<dbReference type="Pfam" id="PF05201">
    <property type="entry name" value="GlutR_N"/>
    <property type="match status" value="1"/>
</dbReference>
<comment type="miscellaneous">
    <text evidence="8">During catalysis, the active site Cys acts as a nucleophile attacking the alpha-carbonyl group of tRNA-bound glutamate with the formation of a thioester intermediate between enzyme and glutamate, and the concomitant release of tRNA(Glu). The thioester intermediate is finally reduced by direct hydride transfer from NADPH, to form the product GSA.</text>
</comment>
<dbReference type="Gene3D" id="3.40.50.720">
    <property type="entry name" value="NAD(P)-binding Rossmann-like Domain"/>
    <property type="match status" value="1"/>
</dbReference>
<proteinExistence type="inferred from homology"/>
<feature type="region of interest" description="Disordered" evidence="10">
    <location>
        <begin position="425"/>
        <end position="447"/>
    </location>
</feature>
<feature type="binding site" evidence="8">
    <location>
        <begin position="189"/>
        <end position="194"/>
    </location>
    <ligand>
        <name>NADP(+)</name>
        <dbReference type="ChEBI" id="CHEBI:58349"/>
    </ligand>
</feature>
<evidence type="ECO:0000256" key="10">
    <source>
        <dbReference type="SAM" id="MobiDB-lite"/>
    </source>
</evidence>
<feature type="site" description="Important for activity" evidence="8">
    <location>
        <position position="99"/>
    </location>
</feature>
<dbReference type="CDD" id="cd05213">
    <property type="entry name" value="NAD_bind_Glutamyl_tRNA_reduct"/>
    <property type="match status" value="1"/>
</dbReference>
<evidence type="ECO:0000259" key="11">
    <source>
        <dbReference type="Pfam" id="PF00745"/>
    </source>
</evidence>
<dbReference type="Pfam" id="PF00745">
    <property type="entry name" value="GlutR_dimer"/>
    <property type="match status" value="1"/>
</dbReference>
<dbReference type="PANTHER" id="PTHR43013:SF1">
    <property type="entry name" value="GLUTAMYL-TRNA REDUCTASE"/>
    <property type="match status" value="1"/>
</dbReference>
<comment type="similarity">
    <text evidence="2 8 9">Belongs to the glutamyl-tRNA reductase family.</text>
</comment>
<dbReference type="SUPFAM" id="SSF51735">
    <property type="entry name" value="NAD(P)-binding Rossmann-fold domains"/>
    <property type="match status" value="1"/>
</dbReference>
<evidence type="ECO:0000256" key="5">
    <source>
        <dbReference type="ARBA" id="ARBA00023002"/>
    </source>
</evidence>
<keyword evidence="15" id="KW-1185">Reference proteome</keyword>
<comment type="subunit">
    <text evidence="8">Homodimer.</text>
</comment>
<keyword evidence="6 8" id="KW-0627">Porphyrin biosynthesis</keyword>
<dbReference type="SUPFAM" id="SSF69075">
    <property type="entry name" value="Glutamyl tRNA-reductase dimerization domain"/>
    <property type="match status" value="1"/>
</dbReference>
<dbReference type="SUPFAM" id="SSF69742">
    <property type="entry name" value="Glutamyl tRNA-reductase catalytic, N-terminal domain"/>
    <property type="match status" value="1"/>
</dbReference>
<dbReference type="NCBIfam" id="NF000744">
    <property type="entry name" value="PRK00045.1-3"/>
    <property type="match status" value="1"/>
</dbReference>
<evidence type="ECO:0000256" key="1">
    <source>
        <dbReference type="ARBA" id="ARBA00005059"/>
    </source>
</evidence>
<dbReference type="PANTHER" id="PTHR43013">
    <property type="entry name" value="GLUTAMYL-TRNA REDUCTASE"/>
    <property type="match status" value="1"/>
</dbReference>
<reference evidence="14" key="1">
    <citation type="journal article" date="2022" name="Environ. Microbiol.">
        <title>Geoalkalibacter halelectricus SAP #1 sp. nov. possessing extracellular electron transfer and mineral#reducing capabilities from a haloalkaline environment.</title>
        <authorList>
            <person name="Yadav S."/>
            <person name="Singh R."/>
            <person name="Sundharam S.S."/>
            <person name="Chaudhary S."/>
            <person name="Krishnamurthi S."/>
            <person name="Patil S.A."/>
        </authorList>
    </citation>
    <scope>NUCLEOTIDE SEQUENCE</scope>
    <source>
        <strain evidence="14">SAP-1</strain>
    </source>
</reference>
<evidence type="ECO:0000256" key="3">
    <source>
        <dbReference type="ARBA" id="ARBA00012970"/>
    </source>
</evidence>
<dbReference type="EMBL" id="CP092109">
    <property type="protein sequence ID" value="UWZ77933.1"/>
    <property type="molecule type" value="Genomic_DNA"/>
</dbReference>
<feature type="binding site" evidence="8">
    <location>
        <position position="109"/>
    </location>
    <ligand>
        <name>substrate</name>
    </ligand>
</feature>
<feature type="binding site" evidence="8">
    <location>
        <begin position="49"/>
        <end position="52"/>
    </location>
    <ligand>
        <name>substrate</name>
    </ligand>
</feature>
<dbReference type="Proteomes" id="UP001060414">
    <property type="component" value="Chromosome"/>
</dbReference>
<accession>A0ABY5ZH81</accession>
<feature type="domain" description="Glutamyl-tRNA reductase N-terminal" evidence="13">
    <location>
        <begin position="6"/>
        <end position="156"/>
    </location>
</feature>
<keyword evidence="4 8" id="KW-0521">NADP</keyword>
<dbReference type="InterPro" id="IPR036453">
    <property type="entry name" value="GluRdtase_dimer_dom_sf"/>
</dbReference>
<comment type="catalytic activity">
    <reaction evidence="7 8 9">
        <text>(S)-4-amino-5-oxopentanoate + tRNA(Glu) + NADP(+) = L-glutamyl-tRNA(Glu) + NADPH + H(+)</text>
        <dbReference type="Rhea" id="RHEA:12344"/>
        <dbReference type="Rhea" id="RHEA-COMP:9663"/>
        <dbReference type="Rhea" id="RHEA-COMP:9680"/>
        <dbReference type="ChEBI" id="CHEBI:15378"/>
        <dbReference type="ChEBI" id="CHEBI:57501"/>
        <dbReference type="ChEBI" id="CHEBI:57783"/>
        <dbReference type="ChEBI" id="CHEBI:58349"/>
        <dbReference type="ChEBI" id="CHEBI:78442"/>
        <dbReference type="ChEBI" id="CHEBI:78520"/>
        <dbReference type="EC" id="1.2.1.70"/>
    </reaction>
</comment>
<feature type="binding site" evidence="8">
    <location>
        <begin position="114"/>
        <end position="116"/>
    </location>
    <ligand>
        <name>substrate</name>
    </ligand>
</feature>
<feature type="binding site" evidence="8">
    <location>
        <position position="120"/>
    </location>
    <ligand>
        <name>substrate</name>
    </ligand>
</feature>
<evidence type="ECO:0000256" key="7">
    <source>
        <dbReference type="ARBA" id="ARBA00047464"/>
    </source>
</evidence>
<dbReference type="InterPro" id="IPR000343">
    <property type="entry name" value="4pyrrol_synth_GluRdtase"/>
</dbReference>
<dbReference type="NCBIfam" id="TIGR01035">
    <property type="entry name" value="hemA"/>
    <property type="match status" value="1"/>
</dbReference>
<feature type="domain" description="Quinate/shikimate 5-dehydrogenase/glutamyl-tRNA reductase" evidence="12">
    <location>
        <begin position="171"/>
        <end position="306"/>
    </location>
</feature>
<gene>
    <name evidence="8 14" type="primary">hemA</name>
    <name evidence="14" type="ORF">L9S41_09475</name>
</gene>
<evidence type="ECO:0000256" key="6">
    <source>
        <dbReference type="ARBA" id="ARBA00023244"/>
    </source>
</evidence>
<feature type="active site" description="Nucleophile" evidence="8">
    <location>
        <position position="50"/>
    </location>
</feature>
<evidence type="ECO:0000256" key="4">
    <source>
        <dbReference type="ARBA" id="ARBA00022857"/>
    </source>
</evidence>
<dbReference type="InterPro" id="IPR015896">
    <property type="entry name" value="4pyrrol_synth_GluRdtase_dimer"/>
</dbReference>
<keyword evidence="5 8" id="KW-0560">Oxidoreductase</keyword>
<organism evidence="14 15">
    <name type="scientific">Geoalkalibacter halelectricus</name>
    <dbReference type="NCBI Taxonomy" id="2847045"/>
    <lineage>
        <taxon>Bacteria</taxon>
        <taxon>Pseudomonadati</taxon>
        <taxon>Thermodesulfobacteriota</taxon>
        <taxon>Desulfuromonadia</taxon>
        <taxon>Desulfuromonadales</taxon>
        <taxon>Geoalkalibacteraceae</taxon>
        <taxon>Geoalkalibacter</taxon>
    </lineage>
</organism>
<dbReference type="InterPro" id="IPR036291">
    <property type="entry name" value="NAD(P)-bd_dom_sf"/>
</dbReference>
<dbReference type="Gene3D" id="3.30.460.30">
    <property type="entry name" value="Glutamyl-tRNA reductase, N-terminal domain"/>
    <property type="match status" value="1"/>
</dbReference>
<evidence type="ECO:0000313" key="15">
    <source>
        <dbReference type="Proteomes" id="UP001060414"/>
    </source>
</evidence>
<dbReference type="InterPro" id="IPR006151">
    <property type="entry name" value="Shikm_DH/Glu-tRNA_Rdtase"/>
</dbReference>
<evidence type="ECO:0000259" key="13">
    <source>
        <dbReference type="Pfam" id="PF05201"/>
    </source>
</evidence>
<dbReference type="InterPro" id="IPR036343">
    <property type="entry name" value="GluRdtase_N_sf"/>
</dbReference>
<dbReference type="PIRSF" id="PIRSF000445">
    <property type="entry name" value="4pyrrol_synth_GluRdtase"/>
    <property type="match status" value="1"/>
</dbReference>
<dbReference type="HAMAP" id="MF_00087">
    <property type="entry name" value="Glu_tRNA_reductase"/>
    <property type="match status" value="1"/>
</dbReference>
<dbReference type="PROSITE" id="PS00747">
    <property type="entry name" value="GLUTR"/>
    <property type="match status" value="1"/>
</dbReference>
<evidence type="ECO:0000256" key="2">
    <source>
        <dbReference type="ARBA" id="ARBA00005916"/>
    </source>
</evidence>
<evidence type="ECO:0000256" key="9">
    <source>
        <dbReference type="RuleBase" id="RU000584"/>
    </source>
</evidence>
<evidence type="ECO:0000313" key="14">
    <source>
        <dbReference type="EMBL" id="UWZ77933.1"/>
    </source>
</evidence>
<dbReference type="InterPro" id="IPR015895">
    <property type="entry name" value="4pyrrol_synth_GluRdtase_N"/>
</dbReference>
<sequence length="447" mass="49586">MNIIVVGLSHKTAPVEIREKVAFAPTAMEKPLRQMLALPTVTEGVIVSTCNRVELYATSRDTDAAAAQLKRFLADYHALSLEELSAHLYELSGADAIRHVFRVASSLDSMVIGEPQILGQIKTAYGYACDYKTSGVILNRFLHKAFSVAKRVRTETQIASNAVSVSFAAVELARKIFDSLNDKTVLLIGAGEMCELAARHFVTNGVAQVLVTNRTYERAVKLAKEFNGKPILFENFADNLHRVDIVLTSTGAPNYILHQRQVEEVIKQRRHKPMFFIDIAVPRDIDPKVNDVDNCYLYDVDDLQGVVQSNLKERQREAKKAEAIVEEEIGQFHQWMAGLDVVPTIVALRRRFDEIRQAELAKTFANLKDLDGKERKAIEAMAQAIINKALHQPITVLKNGQNNPAGDNYVEALRALFDLPAAGEAEEAPPEFKNIEQVSGRGPVGKG</sequence>